<evidence type="ECO:0000256" key="1">
    <source>
        <dbReference type="SAM" id="MobiDB-lite"/>
    </source>
</evidence>
<dbReference type="EMBL" id="VRMN01000005">
    <property type="protein sequence ID" value="KAA8494010.1"/>
    <property type="molecule type" value="Genomic_DNA"/>
</dbReference>
<dbReference type="Pfam" id="PF00566">
    <property type="entry name" value="RabGAP-TBC"/>
    <property type="match status" value="1"/>
</dbReference>
<keyword evidence="4" id="KW-1185">Reference proteome</keyword>
<dbReference type="Gene3D" id="1.10.472.80">
    <property type="entry name" value="Ypt/Rab-GAP domain of gyp1p, domain 3"/>
    <property type="match status" value="1"/>
</dbReference>
<feature type="compositionally biased region" description="Pro residues" evidence="1">
    <location>
        <begin position="618"/>
        <end position="631"/>
    </location>
</feature>
<evidence type="ECO:0000313" key="3">
    <source>
        <dbReference type="EMBL" id="KAA8494010.1"/>
    </source>
</evidence>
<dbReference type="Gene3D" id="1.10.8.270">
    <property type="entry name" value="putative rabgap domain of human tbc1 domain family member 14 like domains"/>
    <property type="match status" value="1"/>
</dbReference>
<sequence>MVRDELRDDCVPIEVSMECQNADAPVPEKSYPQTCAGALVSPAQRAAPAWATKLLKEVGAFRDGGDGGVEVEQVLQETALCGRPGLTLESRILLASKLISSGRVQRSAQITSSGAHVGLVSAMYDSSLSSQEHAAVAQALRFLVIMQPVYLHDIARMEPQAGQQRQEENSAPVTASQQPQCPVNGPMREFSPADMDTARFHSTGYHGFDSMMACGLVDALLVRLAVFTDFMDEMLSADVRRSQELEELRQGYCEVSKALCAILLSSQQARDGLLESKARNGVALLARAALFDEQTFKGQRRSEYRSRFSTLERNDMAFASAAALTDVVVAGSPTHSVSIIESSRTLDVFNRILCDPSREYAVNQLKLWVLNAFSVLCARNRARRLVKEHGCDDMLKYASRYASKSGDYDVAARAGLVAGRVTGHSVDSFGFLVPLPPSHLSDTNIDAEDLTWQASAEQHEVSATVRRIALHRIIPDGFGMSAVSSNSPNAFSGAISADRTSRMWSPSIQAQSPSHVDAQQHTPLGRDDSDRSGRVGSLANLDISQIVAFRRSDVGGAAGGAVDTDTCAPMTPPRVARSVESATTPESPRGPWSPLKGLNLKCLPPVRAGAAAGAASPRQPPTPPPPPPLPAPVNAFAQQREVSLGQTRRRAAGIYSDEDGNELQTRESAAPAFVQFVNAFGQLVEAEDANKESLKQTTCSLSISKGQGEQSVRAGAGAHQVVCGLVGSRPSTAVTGLSWQHGEGTGGTARKDAKFWNKTIERNKKKDFPSSMLRASWWYWNSLQARNPHGKLHNVKNLRKTEVPRGLRAAVWELLLNVDHYLELGLYGDFDHLKCATLTDESKHAIEADITRTMPLHCLFWYGGARLGVNALRNILTAYAAYEPDVGYCQGMSSLAAIVLIHSGSERRAYVMFAELMRSLGFSELFKPGFPGLAKCLKELEVCVEFFLPKLNAHLQNIGVSISTFADKWYFTALAYNFPHRLLFRLWDTMLLEKSMKVITRAALAVLKLSSARLMDMEFEDALVYLQRDFAHPDSGVLSDTDEFIKAAYSFRFRRRDVELSLNLRKGLGIKPDHKPHR</sequence>
<feature type="compositionally biased region" description="Polar residues" evidence="1">
    <location>
        <begin position="502"/>
        <end position="522"/>
    </location>
</feature>
<feature type="compositionally biased region" description="Low complexity" evidence="1">
    <location>
        <begin position="608"/>
        <end position="617"/>
    </location>
</feature>
<dbReference type="PROSITE" id="PS50086">
    <property type="entry name" value="TBC_RABGAP"/>
    <property type="match status" value="1"/>
</dbReference>
<gene>
    <name evidence="3" type="ORF">FVE85_3985</name>
</gene>
<dbReference type="SUPFAM" id="SSF47923">
    <property type="entry name" value="Ypt/Rab-GAP domain of gyp1p"/>
    <property type="match status" value="2"/>
</dbReference>
<proteinExistence type="predicted"/>
<feature type="region of interest" description="Disordered" evidence="1">
    <location>
        <begin position="557"/>
        <end position="633"/>
    </location>
</feature>
<feature type="domain" description="Rab-GAP TBC" evidence="2">
    <location>
        <begin position="802"/>
        <end position="994"/>
    </location>
</feature>
<dbReference type="InterPro" id="IPR050302">
    <property type="entry name" value="Rab_GAP_TBC_domain"/>
</dbReference>
<organism evidence="3 4">
    <name type="scientific">Porphyridium purpureum</name>
    <name type="common">Red alga</name>
    <name type="synonym">Porphyridium cruentum</name>
    <dbReference type="NCBI Taxonomy" id="35688"/>
    <lineage>
        <taxon>Eukaryota</taxon>
        <taxon>Rhodophyta</taxon>
        <taxon>Bangiophyceae</taxon>
        <taxon>Porphyridiales</taxon>
        <taxon>Porphyridiaceae</taxon>
        <taxon>Porphyridium</taxon>
    </lineage>
</organism>
<feature type="region of interest" description="Disordered" evidence="1">
    <location>
        <begin position="502"/>
        <end position="535"/>
    </location>
</feature>
<feature type="compositionally biased region" description="Polar residues" evidence="1">
    <location>
        <begin position="161"/>
        <end position="181"/>
    </location>
</feature>
<feature type="compositionally biased region" description="Basic and acidic residues" evidence="1">
    <location>
        <begin position="524"/>
        <end position="533"/>
    </location>
</feature>
<dbReference type="InterPro" id="IPR035969">
    <property type="entry name" value="Rab-GAP_TBC_sf"/>
</dbReference>
<dbReference type="PANTHER" id="PTHR47219">
    <property type="entry name" value="RAB GTPASE-ACTIVATING PROTEIN 1-LIKE"/>
    <property type="match status" value="1"/>
</dbReference>
<reference evidence="4" key="1">
    <citation type="journal article" date="2019" name="Nat. Commun.">
        <title>Expansion of phycobilisome linker gene families in mesophilic red algae.</title>
        <authorList>
            <person name="Lee J."/>
            <person name="Kim D."/>
            <person name="Bhattacharya D."/>
            <person name="Yoon H.S."/>
        </authorList>
    </citation>
    <scope>NUCLEOTIDE SEQUENCE [LARGE SCALE GENOMIC DNA]</scope>
    <source>
        <strain evidence="4">CCMP 1328</strain>
    </source>
</reference>
<dbReference type="PANTHER" id="PTHR47219:SF9">
    <property type="entry name" value="GTPASE ACTIVATING PROTEIN AND CENTROSOME-ASSOCIATED, ISOFORM B"/>
    <property type="match status" value="1"/>
</dbReference>
<dbReference type="InterPro" id="IPR000195">
    <property type="entry name" value="Rab-GAP-TBC_dom"/>
</dbReference>
<comment type="caution">
    <text evidence="3">The sequence shown here is derived from an EMBL/GenBank/DDBJ whole genome shotgun (WGS) entry which is preliminary data.</text>
</comment>
<name>A0A5J4YSX4_PORPP</name>
<dbReference type="OrthoDB" id="295078at2759"/>
<evidence type="ECO:0000313" key="4">
    <source>
        <dbReference type="Proteomes" id="UP000324585"/>
    </source>
</evidence>
<accession>A0A5J4YSX4</accession>
<dbReference type="SMART" id="SM00164">
    <property type="entry name" value="TBC"/>
    <property type="match status" value="1"/>
</dbReference>
<feature type="region of interest" description="Disordered" evidence="1">
    <location>
        <begin position="160"/>
        <end position="183"/>
    </location>
</feature>
<dbReference type="GO" id="GO:0005096">
    <property type="term" value="F:GTPase activator activity"/>
    <property type="evidence" value="ECO:0007669"/>
    <property type="project" value="TreeGrafter"/>
</dbReference>
<evidence type="ECO:0000259" key="2">
    <source>
        <dbReference type="PROSITE" id="PS50086"/>
    </source>
</evidence>
<dbReference type="AlphaFoldDB" id="A0A5J4YSX4"/>
<dbReference type="Proteomes" id="UP000324585">
    <property type="component" value="Unassembled WGS sequence"/>
</dbReference>
<dbReference type="GO" id="GO:0031267">
    <property type="term" value="F:small GTPase binding"/>
    <property type="evidence" value="ECO:0007669"/>
    <property type="project" value="TreeGrafter"/>
</dbReference>
<protein>
    <submittedName>
        <fullName evidence="3">Ecotropic viral integration site 5 protein-like</fullName>
    </submittedName>
</protein>